<evidence type="ECO:0000313" key="2">
    <source>
        <dbReference type="EMBL" id="MED6126335.1"/>
    </source>
</evidence>
<name>A0ABU6RQX2_9FABA</name>
<evidence type="ECO:0000313" key="3">
    <source>
        <dbReference type="Proteomes" id="UP001341840"/>
    </source>
</evidence>
<feature type="compositionally biased region" description="Polar residues" evidence="1">
    <location>
        <begin position="58"/>
        <end position="75"/>
    </location>
</feature>
<gene>
    <name evidence="2" type="ORF">PIB30_077480</name>
</gene>
<keyword evidence="3" id="KW-1185">Reference proteome</keyword>
<dbReference type="Proteomes" id="UP001341840">
    <property type="component" value="Unassembled WGS sequence"/>
</dbReference>
<organism evidence="2 3">
    <name type="scientific">Stylosanthes scabra</name>
    <dbReference type="NCBI Taxonomy" id="79078"/>
    <lineage>
        <taxon>Eukaryota</taxon>
        <taxon>Viridiplantae</taxon>
        <taxon>Streptophyta</taxon>
        <taxon>Embryophyta</taxon>
        <taxon>Tracheophyta</taxon>
        <taxon>Spermatophyta</taxon>
        <taxon>Magnoliopsida</taxon>
        <taxon>eudicotyledons</taxon>
        <taxon>Gunneridae</taxon>
        <taxon>Pentapetalae</taxon>
        <taxon>rosids</taxon>
        <taxon>fabids</taxon>
        <taxon>Fabales</taxon>
        <taxon>Fabaceae</taxon>
        <taxon>Papilionoideae</taxon>
        <taxon>50 kb inversion clade</taxon>
        <taxon>dalbergioids sensu lato</taxon>
        <taxon>Dalbergieae</taxon>
        <taxon>Pterocarpus clade</taxon>
        <taxon>Stylosanthes</taxon>
    </lineage>
</organism>
<reference evidence="2 3" key="1">
    <citation type="journal article" date="2023" name="Plants (Basel)">
        <title>Bridging the Gap: Combining Genomics and Transcriptomics Approaches to Understand Stylosanthes scabra, an Orphan Legume from the Brazilian Caatinga.</title>
        <authorList>
            <person name="Ferreira-Neto J.R.C."/>
            <person name="da Silva M.D."/>
            <person name="Binneck E."/>
            <person name="de Melo N.F."/>
            <person name="da Silva R.H."/>
            <person name="de Melo A.L.T.M."/>
            <person name="Pandolfi V."/>
            <person name="Bustamante F.O."/>
            <person name="Brasileiro-Vidal A.C."/>
            <person name="Benko-Iseppon A.M."/>
        </authorList>
    </citation>
    <scope>NUCLEOTIDE SEQUENCE [LARGE SCALE GENOMIC DNA]</scope>
    <source>
        <tissue evidence="2">Leaves</tissue>
    </source>
</reference>
<protein>
    <submittedName>
        <fullName evidence="2">Uncharacterized protein</fullName>
    </submittedName>
</protein>
<comment type="caution">
    <text evidence="2">The sequence shown here is derived from an EMBL/GenBank/DDBJ whole genome shotgun (WGS) entry which is preliminary data.</text>
</comment>
<feature type="region of interest" description="Disordered" evidence="1">
    <location>
        <begin position="49"/>
        <end position="104"/>
    </location>
</feature>
<sequence>MEEAYFFDQEHTSWNPPPYQPYDPHYDAYQSNGYGGVCFDCEPSQPPYPYERYPQHFSPPQYSQTAPNHPQTSPWDPNPYPPYHQPYESLELSHFEPPPSYPPFEDTYQYEHSFQPPPFDQPTSSSQPTIEEALRPIYQEHKEFRDFQRKMEAQLSTITNLVTRLTTQLSHNNSSTSQSPMDISHEEEEAFEKVDKQEMEVEVQACEEVNDNEQDMEVEVQACEKVGDNEQEMEVEEACKGLEFDEQESKGVKITLTHPLGTSLSNLPSNTSFEGVSLPCANFLGPHQYALLETDGQLRALCRLKSDEELMVGWQQESRLKNKIISRLEVQRWCKAKLNGFPTRNWSSRKPFESWTLQGKNDNQQENGWTLKIWDPGIHFNNQQFWRSLVYCFENCQRLVQKVLNPMKHTKFKHWWGFKDEFKHKPP</sequence>
<dbReference type="EMBL" id="JASCZI010031251">
    <property type="protein sequence ID" value="MED6126335.1"/>
    <property type="molecule type" value="Genomic_DNA"/>
</dbReference>
<evidence type="ECO:0000256" key="1">
    <source>
        <dbReference type="SAM" id="MobiDB-lite"/>
    </source>
</evidence>
<proteinExistence type="predicted"/>
<accession>A0ABU6RQX2</accession>